<dbReference type="Proteomes" id="UP001286313">
    <property type="component" value="Unassembled WGS sequence"/>
</dbReference>
<dbReference type="SMART" id="SM00244">
    <property type="entry name" value="PHB"/>
    <property type="match status" value="1"/>
</dbReference>
<dbReference type="EMBL" id="JAWQEG010005688">
    <property type="protein sequence ID" value="KAK3857116.1"/>
    <property type="molecule type" value="Genomic_DNA"/>
</dbReference>
<comment type="similarity">
    <text evidence="1">Belongs to the band 7/mec-2 family.</text>
</comment>
<dbReference type="GO" id="GO:0005886">
    <property type="term" value="C:plasma membrane"/>
    <property type="evidence" value="ECO:0007669"/>
    <property type="project" value="InterPro"/>
</dbReference>
<feature type="transmembrane region" description="Helical" evidence="3">
    <location>
        <begin position="110"/>
        <end position="137"/>
    </location>
</feature>
<keyword evidence="3" id="KW-0812">Transmembrane</keyword>
<dbReference type="InterPro" id="IPR001972">
    <property type="entry name" value="Stomatin_HflK_fam"/>
</dbReference>
<name>A0AAE1BUG7_PETCI</name>
<dbReference type="InterPro" id="IPR001107">
    <property type="entry name" value="Band_7"/>
</dbReference>
<evidence type="ECO:0000256" key="2">
    <source>
        <dbReference type="SAM" id="MobiDB-lite"/>
    </source>
</evidence>
<feature type="domain" description="Band 7" evidence="4">
    <location>
        <begin position="137"/>
        <end position="290"/>
    </location>
</feature>
<comment type="caution">
    <text evidence="5">The sequence shown here is derived from an EMBL/GenBank/DDBJ whole genome shotgun (WGS) entry which is preliminary data.</text>
</comment>
<gene>
    <name evidence="5" type="ORF">Pcinc_036611</name>
</gene>
<dbReference type="Pfam" id="PF01145">
    <property type="entry name" value="Band_7"/>
    <property type="match status" value="1"/>
</dbReference>
<accession>A0AAE1BUG7</accession>
<dbReference type="AlphaFoldDB" id="A0AAE1BUG7"/>
<dbReference type="InterPro" id="IPR036013">
    <property type="entry name" value="Band_7/SPFH_dom_sf"/>
</dbReference>
<dbReference type="PRINTS" id="PR00721">
    <property type="entry name" value="STOMATIN"/>
</dbReference>
<dbReference type="PANTHER" id="PTHR10264:SF130">
    <property type="entry name" value="STOMATIN-LIKE PROTEIN 1"/>
    <property type="match status" value="1"/>
</dbReference>
<evidence type="ECO:0000259" key="4">
    <source>
        <dbReference type="SMART" id="SM00244"/>
    </source>
</evidence>
<evidence type="ECO:0000256" key="3">
    <source>
        <dbReference type="SAM" id="Phobius"/>
    </source>
</evidence>
<protein>
    <recommendedName>
        <fullName evidence="4">Band 7 domain-containing protein</fullName>
    </recommendedName>
</protein>
<keyword evidence="6" id="KW-1185">Reference proteome</keyword>
<feature type="transmembrane region" description="Helical" evidence="3">
    <location>
        <begin position="149"/>
        <end position="171"/>
    </location>
</feature>
<dbReference type="InterPro" id="IPR036527">
    <property type="entry name" value="SCP2_sterol-bd_dom_sf"/>
</dbReference>
<sequence length="512" mass="56003">MYQHNGYLIEFGMKNIAVMKGFGQVDADDKIEGRRGKLNTRTNTYFTEMVSFAKYSLVPTDEPRNKDPPPPSAAGAFDFNSAFSYKSAFDYTKPSNKEQKSKRGKLANFSLMKCLATVVTWISYGFIGLTFPITLWFCFKRIAQWERLIVFRLGRLRGALGPGMVFIIPWLDRHTRVDMRTKAFSVPPQQLITADNGIIEMGCEVKYRISDVQRLTTSVTSPEHGLRSFGKTVMLNVLTKNTVKETERDRPIIAAQLQKELNIRVLEWGIEIGEVALSPVNILKEAEPNNPLKPIMNCFGGGGGGGGSQVVAPPGSATAMAAASAMFNLPGMGDFSFLGPTNSKKKSEAIGIDDDGLYMRSVQQFLTDLLGVSAEATPHPPDHHQTPVTSSRSPQSKLGRHLQALISGAGGADLTHGIYRLQVEGRDGGIFIIFVGNGVRQVVEGDISKVTPDVAVTISKQDLMAILEGTLAPLQAYLSGHLTVQGNVQMLMGLESLRQGSKEKDIDDIFIV</sequence>
<dbReference type="Gene3D" id="3.30.479.30">
    <property type="entry name" value="Band 7 domain"/>
    <property type="match status" value="1"/>
</dbReference>
<keyword evidence="3" id="KW-1133">Transmembrane helix</keyword>
<dbReference type="InterPro" id="IPR043202">
    <property type="entry name" value="Band-7_stomatin-like"/>
</dbReference>
<evidence type="ECO:0000313" key="6">
    <source>
        <dbReference type="Proteomes" id="UP001286313"/>
    </source>
</evidence>
<feature type="region of interest" description="Disordered" evidence="2">
    <location>
        <begin position="374"/>
        <end position="395"/>
    </location>
</feature>
<evidence type="ECO:0000313" key="5">
    <source>
        <dbReference type="EMBL" id="KAK3857116.1"/>
    </source>
</evidence>
<evidence type="ECO:0000256" key="1">
    <source>
        <dbReference type="ARBA" id="ARBA00008164"/>
    </source>
</evidence>
<dbReference type="Gene3D" id="3.30.1050.10">
    <property type="entry name" value="SCP2 sterol-binding domain"/>
    <property type="match status" value="1"/>
</dbReference>
<organism evidence="5 6">
    <name type="scientific">Petrolisthes cinctipes</name>
    <name type="common">Flat porcelain crab</name>
    <dbReference type="NCBI Taxonomy" id="88211"/>
    <lineage>
        <taxon>Eukaryota</taxon>
        <taxon>Metazoa</taxon>
        <taxon>Ecdysozoa</taxon>
        <taxon>Arthropoda</taxon>
        <taxon>Crustacea</taxon>
        <taxon>Multicrustacea</taxon>
        <taxon>Malacostraca</taxon>
        <taxon>Eumalacostraca</taxon>
        <taxon>Eucarida</taxon>
        <taxon>Decapoda</taxon>
        <taxon>Pleocyemata</taxon>
        <taxon>Anomura</taxon>
        <taxon>Galatheoidea</taxon>
        <taxon>Porcellanidae</taxon>
        <taxon>Petrolisthes</taxon>
    </lineage>
</organism>
<dbReference type="Pfam" id="PF02036">
    <property type="entry name" value="SCP2"/>
    <property type="match status" value="1"/>
</dbReference>
<feature type="compositionally biased region" description="Polar residues" evidence="2">
    <location>
        <begin position="386"/>
        <end position="395"/>
    </location>
</feature>
<reference evidence="5" key="1">
    <citation type="submission" date="2023-10" db="EMBL/GenBank/DDBJ databases">
        <title>Genome assemblies of two species of porcelain crab, Petrolisthes cinctipes and Petrolisthes manimaculis (Anomura: Porcellanidae).</title>
        <authorList>
            <person name="Angst P."/>
        </authorList>
    </citation>
    <scope>NUCLEOTIDE SEQUENCE</scope>
    <source>
        <strain evidence="5">PB745_01</strain>
        <tissue evidence="5">Gill</tissue>
    </source>
</reference>
<dbReference type="PANTHER" id="PTHR10264">
    <property type="entry name" value="BAND 7 PROTEIN-RELATED"/>
    <property type="match status" value="1"/>
</dbReference>
<keyword evidence="3" id="KW-0472">Membrane</keyword>
<dbReference type="SUPFAM" id="SSF117892">
    <property type="entry name" value="Band 7/SPFH domain"/>
    <property type="match status" value="1"/>
</dbReference>
<dbReference type="InterPro" id="IPR003033">
    <property type="entry name" value="SCP2_sterol-bd_dom"/>
</dbReference>
<proteinExistence type="inferred from homology"/>
<dbReference type="SUPFAM" id="SSF55718">
    <property type="entry name" value="SCP-like"/>
    <property type="match status" value="1"/>
</dbReference>